<evidence type="ECO:0000256" key="1">
    <source>
        <dbReference type="SAM" id="MobiDB-lite"/>
    </source>
</evidence>
<dbReference type="Proteomes" id="UP000460718">
    <property type="component" value="Unassembled WGS sequence"/>
</dbReference>
<dbReference type="EMBL" id="QXFW01004552">
    <property type="protein sequence ID" value="KAE8965240.1"/>
    <property type="molecule type" value="Genomic_DNA"/>
</dbReference>
<name>A0A6A3H7H4_9STRA</name>
<evidence type="ECO:0000313" key="2">
    <source>
        <dbReference type="EMBL" id="KAE8965240.1"/>
    </source>
</evidence>
<sequence length="283" mass="30924">MACPELILFGLLIGQKQYCKISILPSPSLYDFKDAPHSTLRALPAFDERAPLVKSLGADQAIDYTSDVQAERSDDQVCDSSVEFESWNDGMQKELKELVGIFVTFGVIDKPIDPPIGAGSTRPSTCQPPTGPQNKSSICCIGGRLEDQGKDCFRKHTPLGQQRYGLRPCEGVLPLLLNAVLVLVRWICARVEPPCRGKSFAVLTDNVATRYLIVFANRAARTRSYVNVDKIAARHYHSRNKSQLDIDDSLAEAQYRASGKGAPYDGVEGQRLLIAAISVGAGL</sequence>
<feature type="region of interest" description="Disordered" evidence="1">
    <location>
        <begin position="114"/>
        <end position="133"/>
    </location>
</feature>
<gene>
    <name evidence="2" type="ORF">PF011_g28373</name>
</gene>
<evidence type="ECO:0000313" key="3">
    <source>
        <dbReference type="Proteomes" id="UP000460718"/>
    </source>
</evidence>
<accession>A0A6A3H7H4</accession>
<comment type="caution">
    <text evidence="2">The sequence shown here is derived from an EMBL/GenBank/DDBJ whole genome shotgun (WGS) entry which is preliminary data.</text>
</comment>
<protein>
    <submittedName>
        <fullName evidence="2">Uncharacterized protein</fullName>
    </submittedName>
</protein>
<proteinExistence type="predicted"/>
<dbReference type="AlphaFoldDB" id="A0A6A3H7H4"/>
<reference evidence="2 3" key="1">
    <citation type="submission" date="2018-09" db="EMBL/GenBank/DDBJ databases">
        <title>Genomic investigation of the strawberry pathogen Phytophthora fragariae indicates pathogenicity is determined by transcriptional variation in three key races.</title>
        <authorList>
            <person name="Adams T.M."/>
            <person name="Armitage A.D."/>
            <person name="Sobczyk M.K."/>
            <person name="Bates H.J."/>
            <person name="Dunwell J.M."/>
            <person name="Nellist C.F."/>
            <person name="Harrison R.J."/>
        </authorList>
    </citation>
    <scope>NUCLEOTIDE SEQUENCE [LARGE SCALE GENOMIC DNA]</scope>
    <source>
        <strain evidence="2 3">SCRP245</strain>
    </source>
</reference>
<organism evidence="2 3">
    <name type="scientific">Phytophthora fragariae</name>
    <dbReference type="NCBI Taxonomy" id="53985"/>
    <lineage>
        <taxon>Eukaryota</taxon>
        <taxon>Sar</taxon>
        <taxon>Stramenopiles</taxon>
        <taxon>Oomycota</taxon>
        <taxon>Peronosporomycetes</taxon>
        <taxon>Peronosporales</taxon>
        <taxon>Peronosporaceae</taxon>
        <taxon>Phytophthora</taxon>
    </lineage>
</organism>
<feature type="compositionally biased region" description="Polar residues" evidence="1">
    <location>
        <begin position="121"/>
        <end position="133"/>
    </location>
</feature>